<keyword evidence="5" id="KW-1185">Reference proteome</keyword>
<dbReference type="InterPro" id="IPR047109">
    <property type="entry name" value="CAD-like"/>
</dbReference>
<keyword evidence="1" id="KW-0479">Metal-binding</keyword>
<proteinExistence type="predicted"/>
<dbReference type="PANTHER" id="PTHR42683">
    <property type="entry name" value="ALDEHYDE REDUCTASE"/>
    <property type="match status" value="1"/>
</dbReference>
<accession>A0ABS2U430</accession>
<reference evidence="4 5" key="1">
    <citation type="submission" date="2021-01" db="EMBL/GenBank/DDBJ databases">
        <title>Streptomyces acididurans sp. nov., isolated from a peat swamp forest soil.</title>
        <authorList>
            <person name="Chantavorakit T."/>
            <person name="Duangmal K."/>
        </authorList>
    </citation>
    <scope>NUCLEOTIDE SEQUENCE [LARGE SCALE GENOMIC DNA]</scope>
    <source>
        <strain evidence="4 5">KK5PA1</strain>
    </source>
</reference>
<evidence type="ECO:0000256" key="3">
    <source>
        <dbReference type="ARBA" id="ARBA00023002"/>
    </source>
</evidence>
<dbReference type="Gene3D" id="3.40.50.720">
    <property type="entry name" value="NAD(P)-binding Rossmann-like Domain"/>
    <property type="match status" value="1"/>
</dbReference>
<dbReference type="Proteomes" id="UP000749040">
    <property type="component" value="Unassembled WGS sequence"/>
</dbReference>
<evidence type="ECO:0000313" key="4">
    <source>
        <dbReference type="EMBL" id="MBM9509270.1"/>
    </source>
</evidence>
<keyword evidence="2" id="KW-0862">Zinc</keyword>
<dbReference type="Gene3D" id="3.90.180.10">
    <property type="entry name" value="Medium-chain alcohol dehydrogenases, catalytic domain"/>
    <property type="match status" value="1"/>
</dbReference>
<comment type="caution">
    <text evidence="4">The sequence shown here is derived from an EMBL/GenBank/DDBJ whole genome shotgun (WGS) entry which is preliminary data.</text>
</comment>
<evidence type="ECO:0000313" key="5">
    <source>
        <dbReference type="Proteomes" id="UP000749040"/>
    </source>
</evidence>
<protein>
    <recommendedName>
        <fullName evidence="6">Alcohol dehydrogenase</fullName>
    </recommendedName>
</protein>
<sequence>MDTVPAPHDLSPLLHMATLDGTLTVLGFPVETSVRIMDLTLGRKKLTSSGTGGRRETADMLAFCAQHAVTADVEILPSTRLQDALTRLTQGDVRYRFVLDLSDLDEPAS</sequence>
<keyword evidence="3" id="KW-0560">Oxidoreductase</keyword>
<evidence type="ECO:0000256" key="1">
    <source>
        <dbReference type="ARBA" id="ARBA00022723"/>
    </source>
</evidence>
<evidence type="ECO:0008006" key="6">
    <source>
        <dbReference type="Google" id="ProtNLM"/>
    </source>
</evidence>
<organism evidence="4 5">
    <name type="scientific">Actinacidiphila acididurans</name>
    <dbReference type="NCBI Taxonomy" id="2784346"/>
    <lineage>
        <taxon>Bacteria</taxon>
        <taxon>Bacillati</taxon>
        <taxon>Actinomycetota</taxon>
        <taxon>Actinomycetes</taxon>
        <taxon>Kitasatosporales</taxon>
        <taxon>Streptomycetaceae</taxon>
        <taxon>Actinacidiphila</taxon>
    </lineage>
</organism>
<name>A0ABS2U430_9ACTN</name>
<gene>
    <name evidence="4" type="ORF">ITX44_32930</name>
</gene>
<dbReference type="EMBL" id="JADKYB010000024">
    <property type="protein sequence ID" value="MBM9509270.1"/>
    <property type="molecule type" value="Genomic_DNA"/>
</dbReference>
<evidence type="ECO:0000256" key="2">
    <source>
        <dbReference type="ARBA" id="ARBA00022833"/>
    </source>
</evidence>